<evidence type="ECO:0000259" key="3">
    <source>
        <dbReference type="PROSITE" id="PS50158"/>
    </source>
</evidence>
<feature type="compositionally biased region" description="Basic residues" evidence="2">
    <location>
        <begin position="379"/>
        <end position="388"/>
    </location>
</feature>
<evidence type="ECO:0000313" key="4">
    <source>
        <dbReference type="EMBL" id="KAF2617830.1"/>
    </source>
</evidence>
<sequence>MFPRRTRSDEPMMTPPRYGQCNSGNRTVYSNLEVTNDSVIAQGNNHYYEHEHESTGRNPTDSHMGYEQEEQYEGLREMNQAPDMYGSRRNYATTHNPRRNESEFMHLERTPEPRCRQEQRTAGSLDPLIVLVQGLLDRLDHRTGESSEQRPSSSPDYLKMVTLMKKFGTVRYPGGTDPFEASAWLRNLEKNFRAIHCPDNFKKDVAIYYLTKDASDCMFQRRTRSDEPMMTPPRYGQCNSENRRVYSNLEVTDDSAIVQGNNHYYEHEHESTGRNPTDSHMGYEQEERYEDFMEMNQAPDMYGSRRNYATTHNPRRNESEFMHRERTPEPRCRQKQRTAGSLDPLIVLVQGLLDRLDHRTSESSERRPSSSPDYLKMVTKGRGRRNDRRFRNGPDVCYTCGGTSHFSSSCPYSQGRKAPDYITCFSSHTSTIP</sequence>
<dbReference type="GO" id="GO:0003676">
    <property type="term" value="F:nucleic acid binding"/>
    <property type="evidence" value="ECO:0007669"/>
    <property type="project" value="InterPro"/>
</dbReference>
<comment type="caution">
    <text evidence="4">The sequence shown here is derived from an EMBL/GenBank/DDBJ whole genome shotgun (WGS) entry which is preliminary data.</text>
</comment>
<feature type="compositionally biased region" description="Basic and acidic residues" evidence="2">
    <location>
        <begin position="315"/>
        <end position="332"/>
    </location>
</feature>
<dbReference type="PROSITE" id="PS50158">
    <property type="entry name" value="ZF_CCHC"/>
    <property type="match status" value="1"/>
</dbReference>
<keyword evidence="1" id="KW-0479">Metal-binding</keyword>
<dbReference type="AlphaFoldDB" id="A0A8S9MCS9"/>
<feature type="compositionally biased region" description="Basic and acidic residues" evidence="2">
    <location>
        <begin position="357"/>
        <end position="368"/>
    </location>
</feature>
<proteinExistence type="predicted"/>
<feature type="domain" description="CCHC-type" evidence="3">
    <location>
        <begin position="397"/>
        <end position="411"/>
    </location>
</feature>
<organism evidence="4 5">
    <name type="scientific">Brassica cretica</name>
    <name type="common">Mustard</name>
    <dbReference type="NCBI Taxonomy" id="69181"/>
    <lineage>
        <taxon>Eukaryota</taxon>
        <taxon>Viridiplantae</taxon>
        <taxon>Streptophyta</taxon>
        <taxon>Embryophyta</taxon>
        <taxon>Tracheophyta</taxon>
        <taxon>Spermatophyta</taxon>
        <taxon>Magnoliopsida</taxon>
        <taxon>eudicotyledons</taxon>
        <taxon>Gunneridae</taxon>
        <taxon>Pentapetalae</taxon>
        <taxon>rosids</taxon>
        <taxon>malvids</taxon>
        <taxon>Brassicales</taxon>
        <taxon>Brassicaceae</taxon>
        <taxon>Brassiceae</taxon>
        <taxon>Brassica</taxon>
    </lineage>
</organism>
<keyword evidence="1" id="KW-0863">Zinc-finger</keyword>
<reference evidence="4" key="1">
    <citation type="submission" date="2019-12" db="EMBL/GenBank/DDBJ databases">
        <title>Genome sequencing and annotation of Brassica cretica.</title>
        <authorList>
            <person name="Studholme D.J."/>
            <person name="Sarris P.F."/>
        </authorList>
    </citation>
    <scope>NUCLEOTIDE SEQUENCE</scope>
    <source>
        <strain evidence="4">PFS-001/15</strain>
        <tissue evidence="4">Leaf</tissue>
    </source>
</reference>
<gene>
    <name evidence="4" type="ORF">F2Q68_00039779</name>
</gene>
<dbReference type="InterPro" id="IPR036875">
    <property type="entry name" value="Znf_CCHC_sf"/>
</dbReference>
<feature type="region of interest" description="Disordered" evidence="2">
    <location>
        <begin position="357"/>
        <end position="388"/>
    </location>
</feature>
<keyword evidence="1" id="KW-0862">Zinc</keyword>
<accession>A0A8S9MCS9</accession>
<dbReference type="Proteomes" id="UP000712281">
    <property type="component" value="Unassembled WGS sequence"/>
</dbReference>
<dbReference type="EMBL" id="QGKW02000007">
    <property type="protein sequence ID" value="KAF2617830.1"/>
    <property type="molecule type" value="Genomic_DNA"/>
</dbReference>
<name>A0A8S9MCS9_BRACR</name>
<protein>
    <recommendedName>
        <fullName evidence="3">CCHC-type domain-containing protein</fullName>
    </recommendedName>
</protein>
<feature type="region of interest" description="Disordered" evidence="2">
    <location>
        <begin position="311"/>
        <end position="339"/>
    </location>
</feature>
<dbReference type="InterPro" id="IPR001878">
    <property type="entry name" value="Znf_CCHC"/>
</dbReference>
<evidence type="ECO:0000313" key="5">
    <source>
        <dbReference type="Proteomes" id="UP000712281"/>
    </source>
</evidence>
<dbReference type="GO" id="GO:0008270">
    <property type="term" value="F:zinc ion binding"/>
    <property type="evidence" value="ECO:0007669"/>
    <property type="project" value="UniProtKB-KW"/>
</dbReference>
<evidence type="ECO:0000256" key="1">
    <source>
        <dbReference type="PROSITE-ProRule" id="PRU00047"/>
    </source>
</evidence>
<dbReference type="SUPFAM" id="SSF57756">
    <property type="entry name" value="Retrovirus zinc finger-like domains"/>
    <property type="match status" value="1"/>
</dbReference>
<evidence type="ECO:0000256" key="2">
    <source>
        <dbReference type="SAM" id="MobiDB-lite"/>
    </source>
</evidence>